<name>A0ABN7ALN7_9HEMI</name>
<evidence type="ECO:0000313" key="1">
    <source>
        <dbReference type="EMBL" id="BES93145.1"/>
    </source>
</evidence>
<dbReference type="EMBL" id="AP028912">
    <property type="protein sequence ID" value="BES93145.1"/>
    <property type="molecule type" value="Genomic_DNA"/>
</dbReference>
<dbReference type="Proteomes" id="UP001307889">
    <property type="component" value="Chromosome 4"/>
</dbReference>
<reference evidence="1 2" key="1">
    <citation type="submission" date="2023-09" db="EMBL/GenBank/DDBJ databases">
        <title>Nesidiocoris tenuis whole genome shotgun sequence.</title>
        <authorList>
            <person name="Shibata T."/>
            <person name="Shimoda M."/>
            <person name="Kobayashi T."/>
            <person name="Uehara T."/>
        </authorList>
    </citation>
    <scope>NUCLEOTIDE SEQUENCE [LARGE SCALE GENOMIC DNA]</scope>
    <source>
        <strain evidence="1 2">Japan</strain>
    </source>
</reference>
<sequence length="82" mass="9022">MGTVSMPDNASGVNRPLFAINSRNAPEKISRAVSLSGERASRLHSYLWQTMNEDLYWFFLAQVPAMLGSRLPPKPAGDSVKS</sequence>
<keyword evidence="2" id="KW-1185">Reference proteome</keyword>
<protein>
    <submittedName>
        <fullName evidence="1">Uncharacterized protein</fullName>
    </submittedName>
</protein>
<organism evidence="1 2">
    <name type="scientific">Nesidiocoris tenuis</name>
    <dbReference type="NCBI Taxonomy" id="355587"/>
    <lineage>
        <taxon>Eukaryota</taxon>
        <taxon>Metazoa</taxon>
        <taxon>Ecdysozoa</taxon>
        <taxon>Arthropoda</taxon>
        <taxon>Hexapoda</taxon>
        <taxon>Insecta</taxon>
        <taxon>Pterygota</taxon>
        <taxon>Neoptera</taxon>
        <taxon>Paraneoptera</taxon>
        <taxon>Hemiptera</taxon>
        <taxon>Heteroptera</taxon>
        <taxon>Panheteroptera</taxon>
        <taxon>Cimicomorpha</taxon>
        <taxon>Miridae</taxon>
        <taxon>Dicyphina</taxon>
        <taxon>Nesidiocoris</taxon>
    </lineage>
</organism>
<gene>
    <name evidence="1" type="ORF">NTJ_05954</name>
</gene>
<accession>A0ABN7ALN7</accession>
<proteinExistence type="predicted"/>
<evidence type="ECO:0000313" key="2">
    <source>
        <dbReference type="Proteomes" id="UP001307889"/>
    </source>
</evidence>